<dbReference type="SUPFAM" id="SSF52200">
    <property type="entry name" value="Toll/Interleukin receptor TIR domain"/>
    <property type="match status" value="1"/>
</dbReference>
<evidence type="ECO:0000259" key="1">
    <source>
        <dbReference type="PROSITE" id="PS50104"/>
    </source>
</evidence>
<dbReference type="GO" id="GO:0007165">
    <property type="term" value="P:signal transduction"/>
    <property type="evidence" value="ECO:0007669"/>
    <property type="project" value="InterPro"/>
</dbReference>
<gene>
    <name evidence="2" type="ORF">FZ942_31585</name>
</gene>
<sequence length="407" mass="45966">MIGRQRPYLRFRTFHGPAMTLPVTRPLLAITLVRHPDFTAGQDMENRLMAHFTGDPDRALGERLGVPVEQRGPGTVPPDFDASEITAVVVLADAALAGDPAWVAWVEGVVAACDTPDLRTRPFLVCLDKRALSMSAKVGRFNFLRWDQWEGGDEDKMQRMLTDLDYQCCRMLRAWISQRTARNRACRDAFTEYLSNVQLFLSHSKHDADKTGETLATAIRNHLHHGSGYGSFFDVHDIPAGMPFDEVLMHNVRRSAFLAILTDSYSSREWCRREVIEAKRTGVPMVVAHAVTDREERSFPYLGNVPVVRLEPGRTDRIPLVVGRLIREVLKDYLWQCRCVLARAAAKRGRVTFVPRTPELMALTAVRRGSGLVVYPDPPMAEEEARLFNEVAPRVTLLSFTQWLARA</sequence>
<dbReference type="Proteomes" id="UP000324927">
    <property type="component" value="Unassembled WGS sequence"/>
</dbReference>
<dbReference type="InterPro" id="IPR035897">
    <property type="entry name" value="Toll_tir_struct_dom_sf"/>
</dbReference>
<dbReference type="PROSITE" id="PS50104">
    <property type="entry name" value="TIR"/>
    <property type="match status" value="1"/>
</dbReference>
<dbReference type="InterPro" id="IPR000157">
    <property type="entry name" value="TIR_dom"/>
</dbReference>
<dbReference type="Pfam" id="PF13676">
    <property type="entry name" value="TIR_2"/>
    <property type="match status" value="1"/>
</dbReference>
<dbReference type="OrthoDB" id="104289at2"/>
<name>A0A5A9G746_AZOLI</name>
<feature type="domain" description="TIR" evidence="1">
    <location>
        <begin position="195"/>
        <end position="329"/>
    </location>
</feature>
<evidence type="ECO:0000313" key="2">
    <source>
        <dbReference type="EMBL" id="KAA0590393.1"/>
    </source>
</evidence>
<reference evidence="2 3" key="1">
    <citation type="submission" date="2019-08" db="EMBL/GenBank/DDBJ databases">
        <authorList>
            <person name="Grouzdev D."/>
            <person name="Tikhonova E."/>
            <person name="Kravchenko I."/>
        </authorList>
    </citation>
    <scope>NUCLEOTIDE SEQUENCE [LARGE SCALE GENOMIC DNA]</scope>
    <source>
        <strain evidence="2 3">59b</strain>
    </source>
</reference>
<dbReference type="AlphaFoldDB" id="A0A5A9G746"/>
<protein>
    <submittedName>
        <fullName evidence="2">TIR domain-containing protein</fullName>
    </submittedName>
</protein>
<organism evidence="2 3">
    <name type="scientific">Azospirillum lipoferum</name>
    <dbReference type="NCBI Taxonomy" id="193"/>
    <lineage>
        <taxon>Bacteria</taxon>
        <taxon>Pseudomonadati</taxon>
        <taxon>Pseudomonadota</taxon>
        <taxon>Alphaproteobacteria</taxon>
        <taxon>Rhodospirillales</taxon>
        <taxon>Azospirillaceae</taxon>
        <taxon>Azospirillum</taxon>
    </lineage>
</organism>
<evidence type="ECO:0000313" key="3">
    <source>
        <dbReference type="Proteomes" id="UP000324927"/>
    </source>
</evidence>
<keyword evidence="3" id="KW-1185">Reference proteome</keyword>
<accession>A0A5A9G746</accession>
<dbReference type="Gene3D" id="3.40.50.10140">
    <property type="entry name" value="Toll/interleukin-1 receptor homology (TIR) domain"/>
    <property type="match status" value="1"/>
</dbReference>
<comment type="caution">
    <text evidence="2">The sequence shown here is derived from an EMBL/GenBank/DDBJ whole genome shotgun (WGS) entry which is preliminary data.</text>
</comment>
<dbReference type="EMBL" id="VTTN01000022">
    <property type="protein sequence ID" value="KAA0590393.1"/>
    <property type="molecule type" value="Genomic_DNA"/>
</dbReference>
<proteinExistence type="predicted"/>